<name>A0A9D1SWN0_9FIRM</name>
<evidence type="ECO:0000313" key="2">
    <source>
        <dbReference type="EMBL" id="HIU98961.1"/>
    </source>
</evidence>
<keyword evidence="1" id="KW-1133">Transmembrane helix</keyword>
<protein>
    <submittedName>
        <fullName evidence="2">Uncharacterized protein</fullName>
    </submittedName>
</protein>
<keyword evidence="1" id="KW-0812">Transmembrane</keyword>
<sequence>MGDKNSKNGKKESKKFEIALGLRDPAIARVVRVFLIVLTALAFATSIVIVYFTANAAANGGFYGAGDTLTVPLSDANGHLLENGARIRVTDSFGEGDTVGFVFTGDDGKPRVTLRVVSNIEELGGVHFEDDYSVAGSVLGVYEGEETNAFVLAVIGDPALMIILSVVFVVLSVLAALVYFLVSPRGAKKFEKKDETGESAAPLPVAYSADNASLIMKYISTDDNIQPLDRDENILPGSGNTNYYGSVRLHEGEVYTVVKKYTEAVPELEEYGASDMDVIKMNMVGNAEFENLILNPHKEKTLSMQEVIDYLFGLDGVHCIKRRGTLNWVFKYKSKTIAIVKENDDHSGFKVSVKVYPDAAYKLNIIYKSLEDSTFPIGPFWYMFNNLRNLPGNVIRWLLAESHKISKWQQVRADLLRETPSLDHYGYDVLALRAIVLSGTKVKDFDRFTLITQTLTPENRYATVLETGFEGLDTDAFTKEFTMIVPHAENMSFSMLAKRNASEAFITSFCDEMADMCTKEVVKADPAESAEGAGRIVRRAATVRKKKK</sequence>
<organism evidence="2 3">
    <name type="scientific">Candidatus Limadaptatus stercoripullorum</name>
    <dbReference type="NCBI Taxonomy" id="2840846"/>
    <lineage>
        <taxon>Bacteria</taxon>
        <taxon>Bacillati</taxon>
        <taxon>Bacillota</taxon>
        <taxon>Clostridia</taxon>
        <taxon>Eubacteriales</taxon>
        <taxon>Candidatus Limadaptatus</taxon>
    </lineage>
</organism>
<evidence type="ECO:0000313" key="3">
    <source>
        <dbReference type="Proteomes" id="UP000886857"/>
    </source>
</evidence>
<gene>
    <name evidence="2" type="ORF">IAC73_03865</name>
</gene>
<feature type="transmembrane region" description="Helical" evidence="1">
    <location>
        <begin position="33"/>
        <end position="54"/>
    </location>
</feature>
<dbReference type="Proteomes" id="UP000886857">
    <property type="component" value="Unassembled WGS sequence"/>
</dbReference>
<feature type="transmembrane region" description="Helical" evidence="1">
    <location>
        <begin position="159"/>
        <end position="182"/>
    </location>
</feature>
<evidence type="ECO:0000256" key="1">
    <source>
        <dbReference type="SAM" id="Phobius"/>
    </source>
</evidence>
<comment type="caution">
    <text evidence="2">The sequence shown here is derived from an EMBL/GenBank/DDBJ whole genome shotgun (WGS) entry which is preliminary data.</text>
</comment>
<accession>A0A9D1SWN0</accession>
<reference evidence="2" key="1">
    <citation type="submission" date="2020-10" db="EMBL/GenBank/DDBJ databases">
        <authorList>
            <person name="Gilroy R."/>
        </authorList>
    </citation>
    <scope>NUCLEOTIDE SEQUENCE</scope>
    <source>
        <strain evidence="2">10406</strain>
    </source>
</reference>
<reference evidence="2" key="2">
    <citation type="journal article" date="2021" name="PeerJ">
        <title>Extensive microbial diversity within the chicken gut microbiome revealed by metagenomics and culture.</title>
        <authorList>
            <person name="Gilroy R."/>
            <person name="Ravi A."/>
            <person name="Getino M."/>
            <person name="Pursley I."/>
            <person name="Horton D.L."/>
            <person name="Alikhan N.F."/>
            <person name="Baker D."/>
            <person name="Gharbi K."/>
            <person name="Hall N."/>
            <person name="Watson M."/>
            <person name="Adriaenssens E.M."/>
            <person name="Foster-Nyarko E."/>
            <person name="Jarju S."/>
            <person name="Secka A."/>
            <person name="Antonio M."/>
            <person name="Oren A."/>
            <person name="Chaudhuri R.R."/>
            <person name="La Ragione R."/>
            <person name="Hildebrand F."/>
            <person name="Pallen M.J."/>
        </authorList>
    </citation>
    <scope>NUCLEOTIDE SEQUENCE</scope>
    <source>
        <strain evidence="2">10406</strain>
    </source>
</reference>
<dbReference type="AlphaFoldDB" id="A0A9D1SWN0"/>
<keyword evidence="1" id="KW-0472">Membrane</keyword>
<proteinExistence type="predicted"/>
<dbReference type="EMBL" id="DVOE01000057">
    <property type="protein sequence ID" value="HIU98961.1"/>
    <property type="molecule type" value="Genomic_DNA"/>
</dbReference>